<dbReference type="InterPro" id="IPR001638">
    <property type="entry name" value="Solute-binding_3/MltF_N"/>
</dbReference>
<evidence type="ECO:0000313" key="5">
    <source>
        <dbReference type="EMBL" id="MFL2029616.1"/>
    </source>
</evidence>
<keyword evidence="3" id="KW-0732">Signal</keyword>
<dbReference type="PANTHER" id="PTHR30024">
    <property type="entry name" value="ALIPHATIC SULFONATES-BINDING PROTEIN-RELATED"/>
    <property type="match status" value="1"/>
</dbReference>
<protein>
    <submittedName>
        <fullName evidence="5">ABC transporter substrate-binding protein</fullName>
    </submittedName>
</protein>
<proteinExistence type="inferred from homology"/>
<dbReference type="InterPro" id="IPR015168">
    <property type="entry name" value="SsuA/THI5"/>
</dbReference>
<dbReference type="PANTHER" id="PTHR30024:SF47">
    <property type="entry name" value="TAURINE-BINDING PERIPLASMIC PROTEIN"/>
    <property type="match status" value="1"/>
</dbReference>
<evidence type="ECO:0000256" key="3">
    <source>
        <dbReference type="ARBA" id="ARBA00022729"/>
    </source>
</evidence>
<comment type="caution">
    <text evidence="5">The sequence shown here is derived from an EMBL/GenBank/DDBJ whole genome shotgun (WGS) entry which is preliminary data.</text>
</comment>
<name>A0ABW8UDM8_9LACO</name>
<sequence>MRKRHWWQLLIVMLLAVIMVGCGKNSASQSTKTTTIKIGYMANVNSASLVAVAKEAGYFEKQGLKVKLVTFQDGPSILAAMKSGSIDFGQIGTGAHTALAKGQAKVVLFDSLSTSDKLIANKKSGITSIKDLKGKKVAVVSGTSSQVILDTALESAGLSESDVTIVNMSAAAIATAMTAGKVDAAAAWSPSTDTITSKLGSNAVTLASDNDYLTKMPSVSSWVVTKRFASKNSALIKKFDTAMYQAMDYRVKGGNTAKWTAKLLGVSTSSIKTQLKSVIKLYTAKEVKKMAKNGALLKLYTTQQNNFVKLGLLKQSSSLLTPADYVDTKIMQTGAD</sequence>
<comment type="subcellular location">
    <subcellularLocation>
        <location evidence="1">Periplasm</location>
    </subcellularLocation>
</comment>
<organism evidence="5 6">
    <name type="scientific">Loigolactobacillus zhaoyuanensis</name>
    <dbReference type="NCBI Taxonomy" id="2486017"/>
    <lineage>
        <taxon>Bacteria</taxon>
        <taxon>Bacillati</taxon>
        <taxon>Bacillota</taxon>
        <taxon>Bacilli</taxon>
        <taxon>Lactobacillales</taxon>
        <taxon>Lactobacillaceae</taxon>
        <taxon>Loigolactobacillus</taxon>
    </lineage>
</organism>
<evidence type="ECO:0000256" key="1">
    <source>
        <dbReference type="ARBA" id="ARBA00004418"/>
    </source>
</evidence>
<evidence type="ECO:0000313" key="6">
    <source>
        <dbReference type="Proteomes" id="UP001625389"/>
    </source>
</evidence>
<accession>A0ABW8UDM8</accession>
<dbReference type="Pfam" id="PF09084">
    <property type="entry name" value="NMT1"/>
    <property type="match status" value="1"/>
</dbReference>
<gene>
    <name evidence="5" type="ORF">ACEN34_08300</name>
</gene>
<dbReference type="RefSeq" id="WP_407137486.1">
    <property type="nucleotide sequence ID" value="NZ_JBGQPK010000032.1"/>
</dbReference>
<dbReference type="SUPFAM" id="SSF53850">
    <property type="entry name" value="Periplasmic binding protein-like II"/>
    <property type="match status" value="1"/>
</dbReference>
<evidence type="ECO:0000259" key="4">
    <source>
        <dbReference type="SMART" id="SM00062"/>
    </source>
</evidence>
<reference evidence="5 6" key="1">
    <citation type="submission" date="2024-08" db="EMBL/GenBank/DDBJ databases">
        <authorList>
            <person name="Arias E."/>
        </authorList>
    </citation>
    <scope>NUCLEOTIDE SEQUENCE [LARGE SCALE GENOMIC DNA]</scope>
    <source>
        <strain evidence="5 6">FAM 25317</strain>
    </source>
</reference>
<keyword evidence="6" id="KW-1185">Reference proteome</keyword>
<dbReference type="PROSITE" id="PS51257">
    <property type="entry name" value="PROKAR_LIPOPROTEIN"/>
    <property type="match status" value="1"/>
</dbReference>
<comment type="similarity">
    <text evidence="2">Belongs to the bacterial solute-binding protein SsuA/TauA family.</text>
</comment>
<dbReference type="SMART" id="SM00062">
    <property type="entry name" value="PBPb"/>
    <property type="match status" value="1"/>
</dbReference>
<evidence type="ECO:0000256" key="2">
    <source>
        <dbReference type="ARBA" id="ARBA00010742"/>
    </source>
</evidence>
<dbReference type="Gene3D" id="3.40.190.10">
    <property type="entry name" value="Periplasmic binding protein-like II"/>
    <property type="match status" value="2"/>
</dbReference>
<feature type="domain" description="Solute-binding protein family 3/N-terminal" evidence="4">
    <location>
        <begin position="35"/>
        <end position="253"/>
    </location>
</feature>
<dbReference type="Proteomes" id="UP001625389">
    <property type="component" value="Unassembled WGS sequence"/>
</dbReference>
<dbReference type="EMBL" id="JBGQPK010000032">
    <property type="protein sequence ID" value="MFL2029616.1"/>
    <property type="molecule type" value="Genomic_DNA"/>
</dbReference>